<dbReference type="PANTHER" id="PTHR12570:SF9">
    <property type="entry name" value="MAGNESIUM TRANSPORTER NIPA8-RELATED"/>
    <property type="match status" value="1"/>
</dbReference>
<evidence type="ECO:0000256" key="4">
    <source>
        <dbReference type="ARBA" id="ARBA00023136"/>
    </source>
</evidence>
<dbReference type="InterPro" id="IPR008521">
    <property type="entry name" value="Mg_trans_NIPA"/>
</dbReference>
<gene>
    <name evidence="7" type="ORF">PGLA1383_LOCUS42933</name>
</gene>
<dbReference type="AlphaFoldDB" id="A0A813GFL5"/>
<dbReference type="InterPro" id="IPR037185">
    <property type="entry name" value="EmrE-like"/>
</dbReference>
<comment type="subcellular location">
    <subcellularLocation>
        <location evidence="1">Membrane</location>
        <topology evidence="1">Multi-pass membrane protein</topology>
    </subcellularLocation>
</comment>
<dbReference type="Gene3D" id="2.60.120.920">
    <property type="match status" value="1"/>
</dbReference>
<evidence type="ECO:0000256" key="1">
    <source>
        <dbReference type="ARBA" id="ARBA00004141"/>
    </source>
</evidence>
<evidence type="ECO:0000313" key="8">
    <source>
        <dbReference type="Proteomes" id="UP000654075"/>
    </source>
</evidence>
<keyword evidence="4 6" id="KW-0472">Membrane</keyword>
<dbReference type="OrthoDB" id="472016at2759"/>
<dbReference type="PANTHER" id="PTHR12570">
    <property type="match status" value="1"/>
</dbReference>
<feature type="transmembrane region" description="Helical" evidence="6">
    <location>
        <begin position="747"/>
        <end position="765"/>
    </location>
</feature>
<dbReference type="SUPFAM" id="SSF103481">
    <property type="entry name" value="Multidrug resistance efflux transporter EmrE"/>
    <property type="match status" value="1"/>
</dbReference>
<name>A0A813GFL5_POLGL</name>
<keyword evidence="2 6" id="KW-0812">Transmembrane</keyword>
<organism evidence="7 8">
    <name type="scientific">Polarella glacialis</name>
    <name type="common">Dinoflagellate</name>
    <dbReference type="NCBI Taxonomy" id="89957"/>
    <lineage>
        <taxon>Eukaryota</taxon>
        <taxon>Sar</taxon>
        <taxon>Alveolata</taxon>
        <taxon>Dinophyceae</taxon>
        <taxon>Suessiales</taxon>
        <taxon>Suessiaceae</taxon>
        <taxon>Polarella</taxon>
    </lineage>
</organism>
<feature type="transmembrane region" description="Helical" evidence="6">
    <location>
        <begin position="521"/>
        <end position="544"/>
    </location>
</feature>
<accession>A0A813GFL5</accession>
<feature type="transmembrane region" description="Helical" evidence="6">
    <location>
        <begin position="686"/>
        <end position="704"/>
    </location>
</feature>
<feature type="region of interest" description="Disordered" evidence="5">
    <location>
        <begin position="213"/>
        <end position="234"/>
    </location>
</feature>
<feature type="transmembrane region" description="Helical" evidence="6">
    <location>
        <begin position="616"/>
        <end position="634"/>
    </location>
</feature>
<dbReference type="GO" id="GO:0015095">
    <property type="term" value="F:magnesium ion transmembrane transporter activity"/>
    <property type="evidence" value="ECO:0007669"/>
    <property type="project" value="InterPro"/>
</dbReference>
<feature type="compositionally biased region" description="Low complexity" evidence="5">
    <location>
        <begin position="216"/>
        <end position="225"/>
    </location>
</feature>
<dbReference type="EMBL" id="CAJNNV010028862">
    <property type="protein sequence ID" value="CAE8625958.1"/>
    <property type="molecule type" value="Genomic_DNA"/>
</dbReference>
<protein>
    <submittedName>
        <fullName evidence="7">Uncharacterized protein</fullName>
    </submittedName>
</protein>
<dbReference type="Proteomes" id="UP000654075">
    <property type="component" value="Unassembled WGS sequence"/>
</dbReference>
<evidence type="ECO:0000256" key="3">
    <source>
        <dbReference type="ARBA" id="ARBA00022989"/>
    </source>
</evidence>
<proteinExistence type="predicted"/>
<feature type="transmembrane region" description="Helical" evidence="6">
    <location>
        <begin position="646"/>
        <end position="666"/>
    </location>
</feature>
<evidence type="ECO:0000256" key="6">
    <source>
        <dbReference type="SAM" id="Phobius"/>
    </source>
</evidence>
<evidence type="ECO:0000256" key="5">
    <source>
        <dbReference type="SAM" id="MobiDB-lite"/>
    </source>
</evidence>
<keyword evidence="8" id="KW-1185">Reference proteome</keyword>
<comment type="caution">
    <text evidence="7">The sequence shown here is derived from an EMBL/GenBank/DDBJ whole genome shotgun (WGS) entry which is preliminary data.</text>
</comment>
<evidence type="ECO:0000313" key="7">
    <source>
        <dbReference type="EMBL" id="CAE8625958.1"/>
    </source>
</evidence>
<feature type="transmembrane region" description="Helical" evidence="6">
    <location>
        <begin position="578"/>
        <end position="596"/>
    </location>
</feature>
<dbReference type="InterPro" id="IPR043136">
    <property type="entry name" value="B30.2/SPRY_sf"/>
</dbReference>
<sequence>MAPASALQLHVRIDSLARCGGQVPGTADDGAGVLAAALPLALERLGPTRRAALVLRLRQLLHDSVSAVADDKEALGSWEVALSDPAAPAEAPAMELDNGASSTLLQLGQQFQNLLVPPGASASLAVAFPSRSSSSTRFRRQGTDFQVGENAGVSPVAAAAWGHVLHFAISLEALAHGMQAVSRSFLQMTSAIGCWEGHDVTFHEQHFVGIVGSSGGSQEASASPSNASPTRHGSQGWCKAFSILPSLKRARTVRLASFANTTLRMNALALLQRAMSELCPEVLLLSCSFCELHTGDQIDLPTPRHLLAVRRSLASPTHRRKGGGLLMGNGPLTPAADGSRGFELRIEALSPGERLDIGVTAQPPHEHFNARGGASLQVGRGQRPQVAFAEDLLSSWVVESSGLLVGSHAGLRIRDDRWDARKLCAGQVLQLRISPDGELLLGVNGKARACWRAQIPLETPLFPVVDLFEGSPVVRLEPNAGNDLVSIFLAIVSTITDLIGKQLVRFSTLLEQRGAFARARTSLIAGIVISAVAGPLLDLGAYAFAPASLLAPFASMDVIWNAGLAPWLLNEKLTRPRCSAIVLVFTGTVIAGIFGPSEDRHYTCEGVEELVVSLRTPIYLAVLLCGILFSTSVLSRRPRGDPIRGMALGLTAGTLSGNMFCVKLLIELLQISYNTSWESVWGTWLPYPLLIGAAFFAISNLFFLTKGMREYQALFMVTVFEGAGMVTNAVSASVILRELDYMEWWRVLLYAFGLCTICFGMFVLCRSEFRVVKEDDIDFTPGEGIQGVDDINVTPGQGEDAKGLGPGAGVEASNLEEQAQIGNGSKSKKGPGACFCFAKAF</sequence>
<keyword evidence="3 6" id="KW-1133">Transmembrane helix</keyword>
<evidence type="ECO:0000256" key="2">
    <source>
        <dbReference type="ARBA" id="ARBA00022692"/>
    </source>
</evidence>
<feature type="transmembrane region" description="Helical" evidence="6">
    <location>
        <begin position="713"/>
        <end position="735"/>
    </location>
</feature>
<reference evidence="7" key="1">
    <citation type="submission" date="2021-02" db="EMBL/GenBank/DDBJ databases">
        <authorList>
            <person name="Dougan E. K."/>
            <person name="Rhodes N."/>
            <person name="Thang M."/>
            <person name="Chan C."/>
        </authorList>
    </citation>
    <scope>NUCLEOTIDE SEQUENCE</scope>
</reference>
<dbReference type="Pfam" id="PF05653">
    <property type="entry name" value="Mg_trans_NIPA"/>
    <property type="match status" value="1"/>
</dbReference>
<dbReference type="GO" id="GO:0016020">
    <property type="term" value="C:membrane"/>
    <property type="evidence" value="ECO:0007669"/>
    <property type="project" value="UniProtKB-SubCell"/>
</dbReference>